<proteinExistence type="predicted"/>
<feature type="region of interest" description="Disordered" evidence="1">
    <location>
        <begin position="132"/>
        <end position="154"/>
    </location>
</feature>
<feature type="region of interest" description="Disordered" evidence="1">
    <location>
        <begin position="1"/>
        <end position="24"/>
    </location>
</feature>
<keyword evidence="3" id="KW-1185">Reference proteome</keyword>
<accession>A0ABQ9IIP5</accession>
<dbReference type="EMBL" id="JARBHB010000001">
    <property type="protein sequence ID" value="KAJ8895703.1"/>
    <property type="molecule type" value="Genomic_DNA"/>
</dbReference>
<protein>
    <submittedName>
        <fullName evidence="2">Uncharacterized protein</fullName>
    </submittedName>
</protein>
<evidence type="ECO:0000313" key="3">
    <source>
        <dbReference type="Proteomes" id="UP001159363"/>
    </source>
</evidence>
<gene>
    <name evidence="2" type="ORF">PR048_001039</name>
</gene>
<organism evidence="2 3">
    <name type="scientific">Dryococelus australis</name>
    <dbReference type="NCBI Taxonomy" id="614101"/>
    <lineage>
        <taxon>Eukaryota</taxon>
        <taxon>Metazoa</taxon>
        <taxon>Ecdysozoa</taxon>
        <taxon>Arthropoda</taxon>
        <taxon>Hexapoda</taxon>
        <taxon>Insecta</taxon>
        <taxon>Pterygota</taxon>
        <taxon>Neoptera</taxon>
        <taxon>Polyneoptera</taxon>
        <taxon>Phasmatodea</taxon>
        <taxon>Verophasmatodea</taxon>
        <taxon>Anareolatae</taxon>
        <taxon>Phasmatidae</taxon>
        <taxon>Eurycanthinae</taxon>
        <taxon>Dryococelus</taxon>
    </lineage>
</organism>
<dbReference type="Proteomes" id="UP001159363">
    <property type="component" value="Chromosome 1"/>
</dbReference>
<comment type="caution">
    <text evidence="2">The sequence shown here is derived from an EMBL/GenBank/DDBJ whole genome shotgun (WGS) entry which is preliminary data.</text>
</comment>
<sequence length="444" mass="48749">MKTQQETGAPRESPSTKGDCAPLMGSNALKLRGRMANLQLGGRGFVPRCLRCGRFSIRLSHWEFVNKSVSIELYNNYNAKKRRNEDEEQSGVPRDNLHIAAVSPTIHAREYPLIFPSAGVCDRPGRRATVAERLARSSPTKANRTQSPAGSPDFHKCESCRTMPLVGGFSQGSPAYPAPSFRRRSIFTSITLIGSKDLAVRRRPNLFTYSLQQGKRKHPTPLVVVAHSPHVNTAELASGSGISQAGVVRILQRYGFYPHHISSHQQLDESDYARGTTARETQFTKQRDYHALCNSHAAFVVSLPIHHSSSTNTELHIHTHPTLHQSIDISAKEQQSHGKDAGMSHLPGLVPAISAAVPSLHALHEITILAGTLAETRVILAKGALLCLSFNLVLPRTCFTPTTTRASPYVYYEQPPSLEQGITYKLLLVVSGSNLAAVDRFPYS</sequence>
<evidence type="ECO:0000313" key="2">
    <source>
        <dbReference type="EMBL" id="KAJ8895703.1"/>
    </source>
</evidence>
<reference evidence="2 3" key="1">
    <citation type="submission" date="2023-02" db="EMBL/GenBank/DDBJ databases">
        <title>LHISI_Scaffold_Assembly.</title>
        <authorList>
            <person name="Stuart O.P."/>
            <person name="Cleave R."/>
            <person name="Magrath M.J.L."/>
            <person name="Mikheyev A.S."/>
        </authorList>
    </citation>
    <scope>NUCLEOTIDE SEQUENCE [LARGE SCALE GENOMIC DNA]</scope>
    <source>
        <strain evidence="2">Daus_M_001</strain>
        <tissue evidence="2">Leg muscle</tissue>
    </source>
</reference>
<feature type="compositionally biased region" description="Polar residues" evidence="1">
    <location>
        <begin position="137"/>
        <end position="149"/>
    </location>
</feature>
<evidence type="ECO:0000256" key="1">
    <source>
        <dbReference type="SAM" id="MobiDB-lite"/>
    </source>
</evidence>
<name>A0ABQ9IIP5_9NEOP</name>